<dbReference type="Proteomes" id="UP000676336">
    <property type="component" value="Unassembled WGS sequence"/>
</dbReference>
<sequence>GEWKNNVRAMHERIHSMRQLFYNKLKQLGTPGTWEHIIQQTGMFAYTGLNPRQCQVLIQQH</sequence>
<evidence type="ECO:0000313" key="12">
    <source>
        <dbReference type="Proteomes" id="UP000681720"/>
    </source>
</evidence>
<evidence type="ECO:0000313" key="8">
    <source>
        <dbReference type="EMBL" id="CAF4560076.1"/>
    </source>
</evidence>
<evidence type="ECO:0000256" key="4">
    <source>
        <dbReference type="ARBA" id="ARBA00022576"/>
    </source>
</evidence>
<dbReference type="InterPro" id="IPR015424">
    <property type="entry name" value="PyrdxlP-dep_Trfase"/>
</dbReference>
<dbReference type="InterPro" id="IPR015422">
    <property type="entry name" value="PyrdxlP-dep_Trfase_small"/>
</dbReference>
<feature type="non-terminal residue" evidence="8">
    <location>
        <position position="1"/>
    </location>
</feature>
<dbReference type="GO" id="GO:0030170">
    <property type="term" value="F:pyridoxal phosphate binding"/>
    <property type="evidence" value="ECO:0007669"/>
    <property type="project" value="InterPro"/>
</dbReference>
<dbReference type="PANTHER" id="PTHR11879:SF55">
    <property type="entry name" value="GLUTAMATE OXALOACETATE TRANSAMINASE 1, ISOFORM B"/>
    <property type="match status" value="1"/>
</dbReference>
<dbReference type="InterPro" id="IPR000796">
    <property type="entry name" value="Asp_trans"/>
</dbReference>
<evidence type="ECO:0000313" key="11">
    <source>
        <dbReference type="EMBL" id="CAF4912549.1"/>
    </source>
</evidence>
<proteinExistence type="predicted"/>
<dbReference type="Pfam" id="PF00155">
    <property type="entry name" value="Aminotran_1_2"/>
    <property type="match status" value="1"/>
</dbReference>
<comment type="cofactor">
    <cofactor evidence="1">
        <name>pyridoxal 5'-phosphate</name>
        <dbReference type="ChEBI" id="CHEBI:597326"/>
    </cofactor>
</comment>
<evidence type="ECO:0000313" key="10">
    <source>
        <dbReference type="EMBL" id="CAF4721371.1"/>
    </source>
</evidence>
<dbReference type="SUPFAM" id="SSF53383">
    <property type="entry name" value="PLP-dependent transferases"/>
    <property type="match status" value="1"/>
</dbReference>
<protein>
    <recommendedName>
        <fullName evidence="3">aspartate transaminase</fullName>
        <ecNumber evidence="3">2.6.1.1</ecNumber>
    </recommendedName>
</protein>
<organism evidence="8 12">
    <name type="scientific">Rotaria magnacalcarata</name>
    <dbReference type="NCBI Taxonomy" id="392030"/>
    <lineage>
        <taxon>Eukaryota</taxon>
        <taxon>Metazoa</taxon>
        <taxon>Spiralia</taxon>
        <taxon>Gnathifera</taxon>
        <taxon>Rotifera</taxon>
        <taxon>Eurotatoria</taxon>
        <taxon>Bdelloidea</taxon>
        <taxon>Philodinida</taxon>
        <taxon>Philodinidae</taxon>
        <taxon>Rotaria</taxon>
    </lineage>
</organism>
<evidence type="ECO:0000313" key="9">
    <source>
        <dbReference type="EMBL" id="CAF4629245.1"/>
    </source>
</evidence>
<feature type="non-terminal residue" evidence="8">
    <location>
        <position position="61"/>
    </location>
</feature>
<keyword evidence="5" id="KW-0808">Transferase</keyword>
<dbReference type="Proteomes" id="UP000681967">
    <property type="component" value="Unassembled WGS sequence"/>
</dbReference>
<keyword evidence="4" id="KW-0032">Aminotransferase</keyword>
<evidence type="ECO:0000256" key="2">
    <source>
        <dbReference type="ARBA" id="ARBA00011738"/>
    </source>
</evidence>
<evidence type="ECO:0000256" key="6">
    <source>
        <dbReference type="ARBA" id="ARBA00022898"/>
    </source>
</evidence>
<keyword evidence="6" id="KW-0663">Pyridoxal phosphate</keyword>
<evidence type="ECO:0000256" key="1">
    <source>
        <dbReference type="ARBA" id="ARBA00001933"/>
    </source>
</evidence>
<dbReference type="GO" id="GO:0006520">
    <property type="term" value="P:amino acid metabolic process"/>
    <property type="evidence" value="ECO:0007669"/>
    <property type="project" value="InterPro"/>
</dbReference>
<accession>A0A8S2YIA6</accession>
<reference evidence="8" key="1">
    <citation type="submission" date="2021-02" db="EMBL/GenBank/DDBJ databases">
        <authorList>
            <person name="Nowell W R."/>
        </authorList>
    </citation>
    <scope>NUCLEOTIDE SEQUENCE</scope>
</reference>
<dbReference type="EMBL" id="CAJOBI010177291">
    <property type="protein sequence ID" value="CAF4912549.1"/>
    <property type="molecule type" value="Genomic_DNA"/>
</dbReference>
<name>A0A8S2YIA6_9BILA</name>
<dbReference type="AlphaFoldDB" id="A0A8S2YIA6"/>
<dbReference type="EMBL" id="CAJOBJ010094893">
    <property type="protein sequence ID" value="CAF4560076.1"/>
    <property type="molecule type" value="Genomic_DNA"/>
</dbReference>
<dbReference type="PANTHER" id="PTHR11879">
    <property type="entry name" value="ASPARTATE AMINOTRANSFERASE"/>
    <property type="match status" value="1"/>
</dbReference>
<evidence type="ECO:0000259" key="7">
    <source>
        <dbReference type="Pfam" id="PF00155"/>
    </source>
</evidence>
<dbReference type="EC" id="2.6.1.1" evidence="3"/>
<dbReference type="InterPro" id="IPR004839">
    <property type="entry name" value="Aminotransferase_I/II_large"/>
</dbReference>
<evidence type="ECO:0000256" key="5">
    <source>
        <dbReference type="ARBA" id="ARBA00022679"/>
    </source>
</evidence>
<dbReference type="Gene3D" id="3.90.1150.10">
    <property type="entry name" value="Aspartate Aminotransferase, domain 1"/>
    <property type="match status" value="1"/>
</dbReference>
<dbReference type="EMBL" id="CAJOBH010123053">
    <property type="protein sequence ID" value="CAF4721371.1"/>
    <property type="molecule type" value="Genomic_DNA"/>
</dbReference>
<gene>
    <name evidence="10" type="ORF">BYL167_LOCUS44896</name>
    <name evidence="8" type="ORF">GIL414_LOCUS37210</name>
    <name evidence="9" type="ORF">GIL414_LOCUS40134</name>
    <name evidence="11" type="ORF">SMN809_LOCUS52295</name>
</gene>
<dbReference type="Proteomes" id="UP000681720">
    <property type="component" value="Unassembled WGS sequence"/>
</dbReference>
<comment type="subunit">
    <text evidence="2">Homodimer.</text>
</comment>
<feature type="domain" description="Aminotransferase class I/classII large" evidence="7">
    <location>
        <begin position="6"/>
        <end position="60"/>
    </location>
</feature>
<dbReference type="GO" id="GO:0004069">
    <property type="term" value="F:L-aspartate:2-oxoglutarate aminotransferase activity"/>
    <property type="evidence" value="ECO:0007669"/>
    <property type="project" value="UniProtKB-EC"/>
</dbReference>
<evidence type="ECO:0000256" key="3">
    <source>
        <dbReference type="ARBA" id="ARBA00012753"/>
    </source>
</evidence>
<dbReference type="EMBL" id="CAJOBJ010110501">
    <property type="protein sequence ID" value="CAF4629245.1"/>
    <property type="molecule type" value="Genomic_DNA"/>
</dbReference>
<comment type="caution">
    <text evidence="8">The sequence shown here is derived from an EMBL/GenBank/DDBJ whole genome shotgun (WGS) entry which is preliminary data.</text>
</comment>